<dbReference type="InterPro" id="IPR050364">
    <property type="entry name" value="Cytochrome_P450_fung"/>
</dbReference>
<accession>A0ABR1JFN3</accession>
<gene>
    <name evidence="9" type="ORF">VKT23_009734</name>
</gene>
<dbReference type="InterPro" id="IPR002401">
    <property type="entry name" value="Cyt_P450_E_grp-I"/>
</dbReference>
<name>A0ABR1JFN3_9AGAR</name>
<dbReference type="SUPFAM" id="SSF48264">
    <property type="entry name" value="Cytochrome P450"/>
    <property type="match status" value="1"/>
</dbReference>
<keyword evidence="10" id="KW-1185">Reference proteome</keyword>
<protein>
    <recommendedName>
        <fullName evidence="11">Cytochrome P450</fullName>
    </recommendedName>
</protein>
<dbReference type="InterPro" id="IPR001128">
    <property type="entry name" value="Cyt_P450"/>
</dbReference>
<dbReference type="InterPro" id="IPR036396">
    <property type="entry name" value="Cyt_P450_sf"/>
</dbReference>
<comment type="cofactor">
    <cofactor evidence="1">
        <name>heme</name>
        <dbReference type="ChEBI" id="CHEBI:30413"/>
    </cofactor>
</comment>
<evidence type="ECO:0008006" key="11">
    <source>
        <dbReference type="Google" id="ProtNLM"/>
    </source>
</evidence>
<evidence type="ECO:0000256" key="8">
    <source>
        <dbReference type="ARBA" id="ARBA00023033"/>
    </source>
</evidence>
<evidence type="ECO:0000256" key="5">
    <source>
        <dbReference type="ARBA" id="ARBA00022723"/>
    </source>
</evidence>
<evidence type="ECO:0000256" key="1">
    <source>
        <dbReference type="ARBA" id="ARBA00001971"/>
    </source>
</evidence>
<organism evidence="9 10">
    <name type="scientific">Marasmiellus scandens</name>
    <dbReference type="NCBI Taxonomy" id="2682957"/>
    <lineage>
        <taxon>Eukaryota</taxon>
        <taxon>Fungi</taxon>
        <taxon>Dikarya</taxon>
        <taxon>Basidiomycota</taxon>
        <taxon>Agaricomycotina</taxon>
        <taxon>Agaricomycetes</taxon>
        <taxon>Agaricomycetidae</taxon>
        <taxon>Agaricales</taxon>
        <taxon>Marasmiineae</taxon>
        <taxon>Omphalotaceae</taxon>
        <taxon>Marasmiellus</taxon>
    </lineage>
</organism>
<dbReference type="PANTHER" id="PTHR46300:SF7">
    <property type="entry name" value="P450, PUTATIVE (EUROFUNG)-RELATED"/>
    <property type="match status" value="1"/>
</dbReference>
<sequence length="323" mass="36997">MDHLVTRTSEAVLPGAYLVEIFPILSRLPLFFSKWKRDAQRDFAVFTKWFEDMFLPIKEKFIKGQEQPASFCATLAETQTRHGMSDLECAWLAGILYGAGQETTATALKWFFLCMVLYPDVQDKAQEELDRVIGRARLPSFSDMKHLPYIRAIVKEILRWQSPLPVGLPHMTMEDDYYRGYLIPKGTICIANVMGLNHDPEIYGPDSGEFHPERFLDEEGLIKDETSEGHFTYGFGHRICVGRHVANNSLFILIATTLWSMRIEAVKDGNGNVIKPDLEGDQGLFWRPRPFRFTTKPLFDDAEGLIQQARDDMLQETPTRAEV</sequence>
<keyword evidence="8" id="KW-0503">Monooxygenase</keyword>
<comment type="pathway">
    <text evidence="2">Secondary metabolite biosynthesis.</text>
</comment>
<comment type="similarity">
    <text evidence="3">Belongs to the cytochrome P450 family.</text>
</comment>
<keyword evidence="4" id="KW-0349">Heme</keyword>
<proteinExistence type="inferred from homology"/>
<dbReference type="Gene3D" id="1.10.630.10">
    <property type="entry name" value="Cytochrome P450"/>
    <property type="match status" value="1"/>
</dbReference>
<keyword evidence="7" id="KW-0408">Iron</keyword>
<dbReference type="EMBL" id="JBANRG010000017">
    <property type="protein sequence ID" value="KAK7458734.1"/>
    <property type="molecule type" value="Genomic_DNA"/>
</dbReference>
<evidence type="ECO:0000313" key="9">
    <source>
        <dbReference type="EMBL" id="KAK7458734.1"/>
    </source>
</evidence>
<evidence type="ECO:0000256" key="7">
    <source>
        <dbReference type="ARBA" id="ARBA00023004"/>
    </source>
</evidence>
<reference evidence="9 10" key="1">
    <citation type="submission" date="2024-01" db="EMBL/GenBank/DDBJ databases">
        <title>A draft genome for the cacao thread blight pathogen Marasmiellus scandens.</title>
        <authorList>
            <person name="Baruah I.K."/>
            <person name="Leung J."/>
            <person name="Bukari Y."/>
            <person name="Amoako-Attah I."/>
            <person name="Meinhardt L.W."/>
            <person name="Bailey B.A."/>
            <person name="Cohen S.P."/>
        </authorList>
    </citation>
    <scope>NUCLEOTIDE SEQUENCE [LARGE SCALE GENOMIC DNA]</scope>
    <source>
        <strain evidence="9 10">GH-19</strain>
    </source>
</reference>
<dbReference type="PANTHER" id="PTHR46300">
    <property type="entry name" value="P450, PUTATIVE (EUROFUNG)-RELATED-RELATED"/>
    <property type="match status" value="1"/>
</dbReference>
<dbReference type="PRINTS" id="PR00385">
    <property type="entry name" value="P450"/>
</dbReference>
<keyword evidence="6" id="KW-0560">Oxidoreductase</keyword>
<evidence type="ECO:0000256" key="3">
    <source>
        <dbReference type="ARBA" id="ARBA00010617"/>
    </source>
</evidence>
<comment type="caution">
    <text evidence="9">The sequence shown here is derived from an EMBL/GenBank/DDBJ whole genome shotgun (WGS) entry which is preliminary data.</text>
</comment>
<evidence type="ECO:0000256" key="2">
    <source>
        <dbReference type="ARBA" id="ARBA00005179"/>
    </source>
</evidence>
<evidence type="ECO:0000256" key="6">
    <source>
        <dbReference type="ARBA" id="ARBA00023002"/>
    </source>
</evidence>
<evidence type="ECO:0000313" key="10">
    <source>
        <dbReference type="Proteomes" id="UP001498398"/>
    </source>
</evidence>
<dbReference type="Proteomes" id="UP001498398">
    <property type="component" value="Unassembled WGS sequence"/>
</dbReference>
<evidence type="ECO:0000256" key="4">
    <source>
        <dbReference type="ARBA" id="ARBA00022617"/>
    </source>
</evidence>
<keyword evidence="5" id="KW-0479">Metal-binding</keyword>
<dbReference type="PRINTS" id="PR00463">
    <property type="entry name" value="EP450I"/>
</dbReference>
<dbReference type="Pfam" id="PF00067">
    <property type="entry name" value="p450"/>
    <property type="match status" value="1"/>
</dbReference>